<dbReference type="AlphaFoldDB" id="A0A0D1Z3Z7"/>
<evidence type="ECO:0000256" key="1">
    <source>
        <dbReference type="SAM" id="MobiDB-lite"/>
    </source>
</evidence>
<proteinExistence type="predicted"/>
<accession>A0A0D1Z3Z7</accession>
<organism evidence="2 3">
    <name type="scientific">Exophiala sideris</name>
    <dbReference type="NCBI Taxonomy" id="1016849"/>
    <lineage>
        <taxon>Eukaryota</taxon>
        <taxon>Fungi</taxon>
        <taxon>Dikarya</taxon>
        <taxon>Ascomycota</taxon>
        <taxon>Pezizomycotina</taxon>
        <taxon>Eurotiomycetes</taxon>
        <taxon>Chaetothyriomycetidae</taxon>
        <taxon>Chaetothyriales</taxon>
        <taxon>Herpotrichiellaceae</taxon>
        <taxon>Exophiala</taxon>
    </lineage>
</organism>
<dbReference type="HOGENOM" id="CLU_1038412_0_0_1"/>
<dbReference type="Proteomes" id="UP000053599">
    <property type="component" value="Unassembled WGS sequence"/>
</dbReference>
<dbReference type="EMBL" id="KN846952">
    <property type="protein sequence ID" value="KIV81578.1"/>
    <property type="molecule type" value="Genomic_DNA"/>
</dbReference>
<reference evidence="2 3" key="1">
    <citation type="submission" date="2015-01" db="EMBL/GenBank/DDBJ databases">
        <title>The Genome Sequence of Exophiala sideris CBS121828.</title>
        <authorList>
            <consortium name="The Broad Institute Genomics Platform"/>
            <person name="Cuomo C."/>
            <person name="de Hoog S."/>
            <person name="Gorbushina A."/>
            <person name="Stielow B."/>
            <person name="Teixiera M."/>
            <person name="Abouelleil A."/>
            <person name="Chapman S.B."/>
            <person name="Priest M."/>
            <person name="Young S.K."/>
            <person name="Wortman J."/>
            <person name="Nusbaum C."/>
            <person name="Birren B."/>
        </authorList>
    </citation>
    <scope>NUCLEOTIDE SEQUENCE [LARGE SCALE GENOMIC DNA]</scope>
    <source>
        <strain evidence="2 3">CBS 121828</strain>
    </source>
</reference>
<gene>
    <name evidence="2" type="ORF">PV11_03752</name>
</gene>
<sequence>MALLRRRDTVDLETRVSELHFSQRVKIYRVRQQYGIPITRQIHDLSQLESTDGDHSRPKSSFYLRRARIILLRTRYLGRDEARPRLLYVERHTSRCGTIFPPRPEFFYKVGAPDPHRYHWTDRISPREGSAPDWYQGETRTGPRSHKARSYSNSSPVIMLWRKRAGQRMGYRAEKSAFDSFKQRAEARALERVWQRKRLSSFRWTMSGNKARWTANCGAMGRQSSWTAEVSDGEGWKMGDMYSRILVIAGSEHGICNILLAQHGNVQK</sequence>
<name>A0A0D1Z3Z7_9EURO</name>
<feature type="region of interest" description="Disordered" evidence="1">
    <location>
        <begin position="129"/>
        <end position="151"/>
    </location>
</feature>
<evidence type="ECO:0000313" key="2">
    <source>
        <dbReference type="EMBL" id="KIV81578.1"/>
    </source>
</evidence>
<dbReference type="OrthoDB" id="10616721at2759"/>
<protein>
    <submittedName>
        <fullName evidence="2">Uncharacterized protein</fullName>
    </submittedName>
</protein>
<evidence type="ECO:0000313" key="3">
    <source>
        <dbReference type="Proteomes" id="UP000053599"/>
    </source>
</evidence>